<dbReference type="RefSeq" id="WP_112783570.1">
    <property type="nucleotide sequence ID" value="NZ_CP030041.1"/>
</dbReference>
<dbReference type="EMBL" id="CP030041">
    <property type="protein sequence ID" value="AWW30186.1"/>
    <property type="molecule type" value="Genomic_DNA"/>
</dbReference>
<dbReference type="Proteomes" id="UP000248688">
    <property type="component" value="Chromosome"/>
</dbReference>
<dbReference type="PANTHER" id="PTHR43606">
    <property type="entry name" value="PHOSPHATASE, PUTATIVE (AFU_ORTHOLOGUE AFUA_6G08710)-RELATED"/>
    <property type="match status" value="1"/>
</dbReference>
<proteinExistence type="predicted"/>
<dbReference type="InterPro" id="IPR029052">
    <property type="entry name" value="Metallo-depent_PP-like"/>
</dbReference>
<accession>A0A2Z4II01</accession>
<organism evidence="2 3">
    <name type="scientific">Echinicola strongylocentroti</name>
    <dbReference type="NCBI Taxonomy" id="1795355"/>
    <lineage>
        <taxon>Bacteria</taxon>
        <taxon>Pseudomonadati</taxon>
        <taxon>Bacteroidota</taxon>
        <taxon>Cytophagia</taxon>
        <taxon>Cytophagales</taxon>
        <taxon>Cyclobacteriaceae</taxon>
        <taxon>Echinicola</taxon>
    </lineage>
</organism>
<reference evidence="2 3" key="1">
    <citation type="submission" date="2018-06" db="EMBL/GenBank/DDBJ databases">
        <title>Echinicola strongylocentroti sp. nov., isolated from a sea urchin Strongylocentrotus intermedius.</title>
        <authorList>
            <person name="Bae S.S."/>
        </authorList>
    </citation>
    <scope>NUCLEOTIDE SEQUENCE [LARGE SCALE GENOMIC DNA]</scope>
    <source>
        <strain evidence="2 3">MEBiC08714</strain>
    </source>
</reference>
<evidence type="ECO:0000259" key="1">
    <source>
        <dbReference type="Pfam" id="PF09423"/>
    </source>
</evidence>
<feature type="domain" description="PhoD-like phosphatase metallophosphatase" evidence="1">
    <location>
        <begin position="360"/>
        <end position="683"/>
    </location>
</feature>
<dbReference type="InterPro" id="IPR038607">
    <property type="entry name" value="PhoD-like_sf"/>
</dbReference>
<name>A0A2Z4II01_9BACT</name>
<protein>
    <submittedName>
        <fullName evidence="2">Twin-arginine translocation pathway signal protein</fullName>
    </submittedName>
</protein>
<gene>
    <name evidence="2" type="ORF">DN752_08645</name>
</gene>
<dbReference type="InterPro" id="IPR052900">
    <property type="entry name" value="Phospholipid_Metab_Enz"/>
</dbReference>
<dbReference type="Gene3D" id="3.60.21.70">
    <property type="entry name" value="PhoD-like phosphatase"/>
    <property type="match status" value="1"/>
</dbReference>
<keyword evidence="3" id="KW-1185">Reference proteome</keyword>
<dbReference type="InterPro" id="IPR018946">
    <property type="entry name" value="PhoD-like_MPP"/>
</dbReference>
<evidence type="ECO:0000313" key="3">
    <source>
        <dbReference type="Proteomes" id="UP000248688"/>
    </source>
</evidence>
<sequence length="876" mass="97462">MKRRHAVKAIALSSVAPHVLLAGGAMNKAKGRPIALAKNKSHESPWHLWPNMKWIGPGYWGNRLQDWEIRDGQATCVVHGKNRTLYTLSHELGDQEGRFEVVVTMDWFGEGESAKPSAYAGFRIGAKGKMDDYRSAVVFGKGLDVGVRGDGTLFIGDSEGDQEVSSVSLNRPLRLKLEAEPNAGLYDFKLTALSEEDVLAVHQVGGIASKAVSGGLALVAHFPDESKQELENPSVAFSHWELKGSKVLQFDDREFGPICFAQYTLHDKVLKLNAQLAPVEDVSGHKIWLKVRKDGKWKTIQEGTVDPMGRVVPFRVENWEASEAVSYQVHLELPLLEEVKVFTYEGTIAKEPVGESQVKMAVFSCNADYGFPDGEVSDHVSMHQPDLAVFLGDQFYEGTGGFGIQTSPIEKASLDYLRKWYMFGWSYSEIFRHIPSAFIPDDHDVYHGNVWGEGGKHAPSDEGWGYVAQDQGGYKMPPEWVNMVQRTQTGHLPDPYDPSPVKQGIGTYYTDWIYGGVSFAILEDRKFKSAPQNVLPKEAKVKNGFIQNPDFDIKKHYAVEAELLGKRQLEFLENWTVNWPRSVQMKAVLSQTNFCTVATLPEGSIIDSIVPKLPIPAPGEYVTGDEPTSDMDSNGWPQKGRDEALRIIRKSFALHIAGDQHLASVVHYGVDDFGDAGFAFAGPALNNLFPRRWWPKLTGDHQSIPGKPKNTGDFHDGFGNKMTVHAVANPSQSGREPALIYDRATGYGIVTFDKAARTMVMECWPRYEDPNKNPNGQYEGWPIKINQDDNYARGVYGYLPLLKIEGQPDPVLKLVNEGTGETEYCLRIKGNSFRPKVFEDGKYTAVINEMESGTSKVLKGLTPTNDQEEVRVISFG</sequence>
<dbReference type="AlphaFoldDB" id="A0A2Z4II01"/>
<evidence type="ECO:0000313" key="2">
    <source>
        <dbReference type="EMBL" id="AWW30186.1"/>
    </source>
</evidence>
<dbReference type="SUPFAM" id="SSF56300">
    <property type="entry name" value="Metallo-dependent phosphatases"/>
    <property type="match status" value="1"/>
</dbReference>
<dbReference type="PANTHER" id="PTHR43606:SF2">
    <property type="entry name" value="ALKALINE PHOSPHATASE FAMILY PROTEIN (AFU_ORTHOLOGUE AFUA_5G03860)"/>
    <property type="match status" value="1"/>
</dbReference>
<dbReference type="OrthoDB" id="9761852at2"/>
<dbReference type="Pfam" id="PF09423">
    <property type="entry name" value="PhoD"/>
    <property type="match status" value="1"/>
</dbReference>
<dbReference type="KEGG" id="est:DN752_08645"/>